<evidence type="ECO:0000256" key="1">
    <source>
        <dbReference type="SAM" id="MobiDB-lite"/>
    </source>
</evidence>
<feature type="region of interest" description="Disordered" evidence="1">
    <location>
        <begin position="66"/>
        <end position="115"/>
    </location>
</feature>
<dbReference type="PANTHER" id="PTHR16199:SF4">
    <property type="entry name" value="CONDENSIN-2 COMPLEX SUBUNIT G2"/>
    <property type="match status" value="1"/>
</dbReference>
<protein>
    <submittedName>
        <fullName evidence="2">Uncharacterized protein</fullName>
    </submittedName>
</protein>
<feature type="compositionally biased region" description="Basic residues" evidence="1">
    <location>
        <begin position="86"/>
        <end position="98"/>
    </location>
</feature>
<dbReference type="EMBL" id="RXIC02000023">
    <property type="protein sequence ID" value="KAB1214897.1"/>
    <property type="molecule type" value="Genomic_DNA"/>
</dbReference>
<reference evidence="2 3" key="1">
    <citation type="journal article" date="2019" name="Plant Biotechnol. J.">
        <title>The red bayberry genome and genetic basis of sex determination.</title>
        <authorList>
            <person name="Jia H.M."/>
            <person name="Jia H.J."/>
            <person name="Cai Q.L."/>
            <person name="Wang Y."/>
            <person name="Zhao H.B."/>
            <person name="Yang W.F."/>
            <person name="Wang G.Y."/>
            <person name="Li Y.H."/>
            <person name="Zhan D.L."/>
            <person name="Shen Y.T."/>
            <person name="Niu Q.F."/>
            <person name="Chang L."/>
            <person name="Qiu J."/>
            <person name="Zhao L."/>
            <person name="Xie H.B."/>
            <person name="Fu W.Y."/>
            <person name="Jin J."/>
            <person name="Li X.W."/>
            <person name="Jiao Y."/>
            <person name="Zhou C.C."/>
            <person name="Tu T."/>
            <person name="Chai C.Y."/>
            <person name="Gao J.L."/>
            <person name="Fan L.J."/>
            <person name="van de Weg E."/>
            <person name="Wang J.Y."/>
            <person name="Gao Z.S."/>
        </authorList>
    </citation>
    <scope>NUCLEOTIDE SEQUENCE [LARGE SCALE GENOMIC DNA]</scope>
    <source>
        <tissue evidence="2">Leaves</tissue>
    </source>
</reference>
<dbReference type="Proteomes" id="UP000516437">
    <property type="component" value="Chromosome 5"/>
</dbReference>
<dbReference type="GO" id="GO:0005634">
    <property type="term" value="C:nucleus"/>
    <property type="evidence" value="ECO:0007669"/>
    <property type="project" value="TreeGrafter"/>
</dbReference>
<dbReference type="OrthoDB" id="10062843at2759"/>
<keyword evidence="3" id="KW-1185">Reference proteome</keyword>
<name>A0A6A1VSI7_9ROSI</name>
<sequence>MEKRLRSSLQASAQDFLASATKQSLKSLKPTLKTLIHGINPNSDLSSALPLSLHRSISQSIQSFQNLRLDPNPPNPSPSKSPRSPPIKRLRRSSRHSKTPVEPRSDSHGSDLRSEKQKLLQGLETLAHVLFICISHPKKAFSASDLLPCARALHDNLILFVGGGLGSVIRDCKFVRGVVEGEFSRARGFNFSVLSCCPSH</sequence>
<dbReference type="GO" id="GO:0000796">
    <property type="term" value="C:condensin complex"/>
    <property type="evidence" value="ECO:0007669"/>
    <property type="project" value="TreeGrafter"/>
</dbReference>
<evidence type="ECO:0000313" key="2">
    <source>
        <dbReference type="EMBL" id="KAB1214897.1"/>
    </source>
</evidence>
<feature type="compositionally biased region" description="Pro residues" evidence="1">
    <location>
        <begin position="71"/>
        <end position="85"/>
    </location>
</feature>
<dbReference type="AlphaFoldDB" id="A0A6A1VSI7"/>
<organism evidence="2 3">
    <name type="scientific">Morella rubra</name>
    <name type="common">Chinese bayberry</name>
    <dbReference type="NCBI Taxonomy" id="262757"/>
    <lineage>
        <taxon>Eukaryota</taxon>
        <taxon>Viridiplantae</taxon>
        <taxon>Streptophyta</taxon>
        <taxon>Embryophyta</taxon>
        <taxon>Tracheophyta</taxon>
        <taxon>Spermatophyta</taxon>
        <taxon>Magnoliopsida</taxon>
        <taxon>eudicotyledons</taxon>
        <taxon>Gunneridae</taxon>
        <taxon>Pentapetalae</taxon>
        <taxon>rosids</taxon>
        <taxon>fabids</taxon>
        <taxon>Fagales</taxon>
        <taxon>Myricaceae</taxon>
        <taxon>Morella</taxon>
    </lineage>
</organism>
<gene>
    <name evidence="2" type="ORF">CJ030_MR5G024535</name>
</gene>
<dbReference type="PANTHER" id="PTHR16199">
    <property type="entry name" value="CONDENSIN-2 COMPLEX SUBUNIT G2"/>
    <property type="match status" value="1"/>
</dbReference>
<dbReference type="GO" id="GO:0000070">
    <property type="term" value="P:mitotic sister chromatid segregation"/>
    <property type="evidence" value="ECO:0007669"/>
    <property type="project" value="TreeGrafter"/>
</dbReference>
<accession>A0A6A1VSI7</accession>
<feature type="compositionally biased region" description="Basic and acidic residues" evidence="1">
    <location>
        <begin position="99"/>
        <end position="115"/>
    </location>
</feature>
<proteinExistence type="predicted"/>
<evidence type="ECO:0000313" key="3">
    <source>
        <dbReference type="Proteomes" id="UP000516437"/>
    </source>
</evidence>
<comment type="caution">
    <text evidence="2">The sequence shown here is derived from an EMBL/GenBank/DDBJ whole genome shotgun (WGS) entry which is preliminary data.</text>
</comment>